<protein>
    <submittedName>
        <fullName evidence="2">Uncharacterized protein</fullName>
    </submittedName>
</protein>
<dbReference type="EMBL" id="KZ679264">
    <property type="protein sequence ID" value="PTB39695.1"/>
    <property type="molecule type" value="Genomic_DNA"/>
</dbReference>
<gene>
    <name evidence="2" type="ORF">M441DRAFT_48827</name>
</gene>
<feature type="chain" id="PRO_5015711809" evidence="1">
    <location>
        <begin position="28"/>
        <end position="385"/>
    </location>
</feature>
<name>A0A2T3Z4H6_TRIA4</name>
<accession>A0A2T3Z4H6</accession>
<organism evidence="2 3">
    <name type="scientific">Trichoderma asperellum (strain ATCC 204424 / CBS 433.97 / NBRC 101777)</name>
    <dbReference type="NCBI Taxonomy" id="1042311"/>
    <lineage>
        <taxon>Eukaryota</taxon>
        <taxon>Fungi</taxon>
        <taxon>Dikarya</taxon>
        <taxon>Ascomycota</taxon>
        <taxon>Pezizomycotina</taxon>
        <taxon>Sordariomycetes</taxon>
        <taxon>Hypocreomycetidae</taxon>
        <taxon>Hypocreales</taxon>
        <taxon>Hypocreaceae</taxon>
        <taxon>Trichoderma</taxon>
    </lineage>
</organism>
<keyword evidence="1" id="KW-0732">Signal</keyword>
<keyword evidence="3" id="KW-1185">Reference proteome</keyword>
<evidence type="ECO:0000256" key="1">
    <source>
        <dbReference type="SAM" id="SignalP"/>
    </source>
</evidence>
<reference evidence="2 3" key="1">
    <citation type="submission" date="2016-07" db="EMBL/GenBank/DDBJ databases">
        <title>Multiple horizontal gene transfer events from other fungi enriched the ability of initially mycotrophic Trichoderma (Ascomycota) to feed on dead plant biomass.</title>
        <authorList>
            <consortium name="DOE Joint Genome Institute"/>
            <person name="Aerts A."/>
            <person name="Atanasova L."/>
            <person name="Chenthamara K."/>
            <person name="Zhang J."/>
            <person name="Grujic M."/>
            <person name="Henrissat B."/>
            <person name="Kuo A."/>
            <person name="Salamov A."/>
            <person name="Lipzen A."/>
            <person name="Labutti K."/>
            <person name="Barry K."/>
            <person name="Miao Y."/>
            <person name="Rahimi M.J."/>
            <person name="Shen Q."/>
            <person name="Grigoriev I.V."/>
            <person name="Kubicek C.P."/>
            <person name="Druzhinina I.S."/>
        </authorList>
    </citation>
    <scope>NUCLEOTIDE SEQUENCE [LARGE SCALE GENOMIC DNA]</scope>
    <source>
        <strain evidence="2 3">CBS 433.97</strain>
    </source>
</reference>
<evidence type="ECO:0000313" key="2">
    <source>
        <dbReference type="EMBL" id="PTB39695.1"/>
    </source>
</evidence>
<dbReference type="Proteomes" id="UP000240493">
    <property type="component" value="Unassembled WGS sequence"/>
</dbReference>
<feature type="signal peptide" evidence="1">
    <location>
        <begin position="1"/>
        <end position="27"/>
    </location>
</feature>
<sequence>MTTRPQEHICFFSFLSLFSFWRPLTRPCGILDGHGVQVDHYCVQHAIDNLCRCLSGDLPHRFYAASELGSAWSSSDIEPWAGCAVHRLGALCQKLAKQGANKTKKHVARMSPIPLKHWLATTTLSPMFAQWRDRLRLLSEVAAPLSPVAYALGASPHAAGSICFPRSKNREPHRGVVPSNMRRIVIMVLLAAYGAHVRTVLSAQSSTDSDVPTLECSKPKQLLLGARCGCRSIRVQAPLSFLFALLVREYQAGNGKSMRKRGYWMYITARLYDAYFGSEALLKWGGAYWPLVAQPGHLPDVSPARRALGLTTNPRKSREGRGAGGECRANASSRSCQARAHVCHLEGFTPRAIPVDVRSVPVSGQLLLAARLAEANEAVEMEENY</sequence>
<dbReference type="AlphaFoldDB" id="A0A2T3Z4H6"/>
<proteinExistence type="predicted"/>
<evidence type="ECO:0000313" key="3">
    <source>
        <dbReference type="Proteomes" id="UP000240493"/>
    </source>
</evidence>